<feature type="signal peptide" evidence="2">
    <location>
        <begin position="1"/>
        <end position="19"/>
    </location>
</feature>
<reference evidence="3 4" key="1">
    <citation type="submission" date="2015-12" db="EMBL/GenBank/DDBJ databases">
        <title>Dictyostelia acquired genes for synthesis and detection of signals that induce cell-type specialization by lateral gene transfer from prokaryotes.</title>
        <authorList>
            <person name="Gloeckner G."/>
            <person name="Schaap P."/>
        </authorList>
    </citation>
    <scope>NUCLEOTIDE SEQUENCE [LARGE SCALE GENOMIC DNA]</scope>
    <source>
        <strain evidence="3 4">TK</strain>
    </source>
</reference>
<evidence type="ECO:0000313" key="4">
    <source>
        <dbReference type="Proteomes" id="UP000076078"/>
    </source>
</evidence>
<feature type="transmembrane region" description="Helical" evidence="1">
    <location>
        <begin position="138"/>
        <end position="171"/>
    </location>
</feature>
<dbReference type="AlphaFoldDB" id="A0A152A9J8"/>
<sequence length="221" mass="24389">MKFIIVLISVVILFNFVTAYVPSDNDLWNSFINWKDAYGIVYNDDEIQTKFNNYKETLFGLVEILSRNQKYDDINLEYPNNSTLQARDLEALNEVEPIVTYPNSNTPQYAMNDFGDVSNADYLQYYAGGDSNAPESLAIAGAALSAGVIAAITAAGTVIVGGAIAGSVAVVKKYRKSDSEKPVEIEMTPQPKEKRKSFIDIFNLKANKHKSITARSVPANI</sequence>
<dbReference type="OrthoDB" id="20728at2759"/>
<keyword evidence="4" id="KW-1185">Reference proteome</keyword>
<keyword evidence="2" id="KW-0732">Signal</keyword>
<evidence type="ECO:0000313" key="3">
    <source>
        <dbReference type="EMBL" id="KYR02899.1"/>
    </source>
</evidence>
<feature type="chain" id="PRO_5007593696" evidence="2">
    <location>
        <begin position="20"/>
        <end position="221"/>
    </location>
</feature>
<dbReference type="FunCoup" id="A0A152A9J8">
    <property type="interactions" value="371"/>
</dbReference>
<keyword evidence="1" id="KW-0812">Transmembrane</keyword>
<evidence type="ECO:0000256" key="1">
    <source>
        <dbReference type="SAM" id="Phobius"/>
    </source>
</evidence>
<keyword evidence="1" id="KW-0472">Membrane</keyword>
<keyword evidence="1" id="KW-1133">Transmembrane helix</keyword>
<proteinExistence type="predicted"/>
<organism evidence="3 4">
    <name type="scientific">Tieghemostelium lacteum</name>
    <name type="common">Slime mold</name>
    <name type="synonym">Dictyostelium lacteum</name>
    <dbReference type="NCBI Taxonomy" id="361077"/>
    <lineage>
        <taxon>Eukaryota</taxon>
        <taxon>Amoebozoa</taxon>
        <taxon>Evosea</taxon>
        <taxon>Eumycetozoa</taxon>
        <taxon>Dictyostelia</taxon>
        <taxon>Dictyosteliales</taxon>
        <taxon>Raperosteliaceae</taxon>
        <taxon>Tieghemostelium</taxon>
    </lineage>
</organism>
<accession>A0A152A9J8</accession>
<protein>
    <submittedName>
        <fullName evidence="3">Uncharacterized protein</fullName>
    </submittedName>
</protein>
<dbReference type="Proteomes" id="UP000076078">
    <property type="component" value="Unassembled WGS sequence"/>
</dbReference>
<dbReference type="EMBL" id="LODT01000001">
    <property type="protein sequence ID" value="KYR02899.1"/>
    <property type="molecule type" value="Genomic_DNA"/>
</dbReference>
<dbReference type="InParanoid" id="A0A152A9J8"/>
<comment type="caution">
    <text evidence="3">The sequence shown here is derived from an EMBL/GenBank/DDBJ whole genome shotgun (WGS) entry which is preliminary data.</text>
</comment>
<gene>
    <name evidence="3" type="ORF">DLAC_00378</name>
</gene>
<name>A0A152A9J8_TIELA</name>
<dbReference type="OMA" id="YSAFENW"/>
<evidence type="ECO:0000256" key="2">
    <source>
        <dbReference type="SAM" id="SignalP"/>
    </source>
</evidence>